<sequence>MQHAGHNRLWHGRAMPRMVVPESSVARSSKILIMGCTRPVQGWARAWQLK</sequence>
<name>A0A392ULY1_9FABA</name>
<comment type="caution">
    <text evidence="1">The sequence shown here is derived from an EMBL/GenBank/DDBJ whole genome shotgun (WGS) entry which is preliminary data.</text>
</comment>
<accession>A0A392ULY1</accession>
<keyword evidence="2" id="KW-1185">Reference proteome</keyword>
<feature type="non-terminal residue" evidence="1">
    <location>
        <position position="50"/>
    </location>
</feature>
<organism evidence="1 2">
    <name type="scientific">Trifolium medium</name>
    <dbReference type="NCBI Taxonomy" id="97028"/>
    <lineage>
        <taxon>Eukaryota</taxon>
        <taxon>Viridiplantae</taxon>
        <taxon>Streptophyta</taxon>
        <taxon>Embryophyta</taxon>
        <taxon>Tracheophyta</taxon>
        <taxon>Spermatophyta</taxon>
        <taxon>Magnoliopsida</taxon>
        <taxon>eudicotyledons</taxon>
        <taxon>Gunneridae</taxon>
        <taxon>Pentapetalae</taxon>
        <taxon>rosids</taxon>
        <taxon>fabids</taxon>
        <taxon>Fabales</taxon>
        <taxon>Fabaceae</taxon>
        <taxon>Papilionoideae</taxon>
        <taxon>50 kb inversion clade</taxon>
        <taxon>NPAAA clade</taxon>
        <taxon>Hologalegina</taxon>
        <taxon>IRL clade</taxon>
        <taxon>Trifolieae</taxon>
        <taxon>Trifolium</taxon>
    </lineage>
</organism>
<evidence type="ECO:0000313" key="1">
    <source>
        <dbReference type="EMBL" id="MCI74462.1"/>
    </source>
</evidence>
<dbReference type="Proteomes" id="UP000265520">
    <property type="component" value="Unassembled WGS sequence"/>
</dbReference>
<dbReference type="AlphaFoldDB" id="A0A392ULY1"/>
<proteinExistence type="predicted"/>
<evidence type="ECO:0000313" key="2">
    <source>
        <dbReference type="Proteomes" id="UP000265520"/>
    </source>
</evidence>
<protein>
    <submittedName>
        <fullName evidence="1">Uncharacterized protein</fullName>
    </submittedName>
</protein>
<reference evidence="1 2" key="1">
    <citation type="journal article" date="2018" name="Front. Plant Sci.">
        <title>Red Clover (Trifolium pratense) and Zigzag Clover (T. medium) - A Picture of Genomic Similarities and Differences.</title>
        <authorList>
            <person name="Dluhosova J."/>
            <person name="Istvanek J."/>
            <person name="Nedelnik J."/>
            <person name="Repkova J."/>
        </authorList>
    </citation>
    <scope>NUCLEOTIDE SEQUENCE [LARGE SCALE GENOMIC DNA]</scope>
    <source>
        <strain evidence="2">cv. 10/8</strain>
        <tissue evidence="1">Leaf</tissue>
    </source>
</reference>
<dbReference type="EMBL" id="LXQA010861433">
    <property type="protein sequence ID" value="MCI74462.1"/>
    <property type="molecule type" value="Genomic_DNA"/>
</dbReference>